<feature type="transmembrane region" description="Helical" evidence="5">
    <location>
        <begin position="120"/>
        <end position="137"/>
    </location>
</feature>
<protein>
    <recommendedName>
        <fullName evidence="6">Methylamine utilisation protein MauE domain-containing protein</fullName>
    </recommendedName>
</protein>
<dbReference type="Pfam" id="PF07291">
    <property type="entry name" value="MauE"/>
    <property type="match status" value="1"/>
</dbReference>
<feature type="transmembrane region" description="Helical" evidence="5">
    <location>
        <begin position="44"/>
        <end position="71"/>
    </location>
</feature>
<proteinExistence type="predicted"/>
<sequence length="150" mass="17016">MKVPRSFLKNIPPVVSLLFILLFVYAGMSKLLDFETFQAQLEQFLFFGGFVAWVSHGVILLELLIAGLLCFGKTRLLGFYLSFFLILLFTAYILTIINLAANVPCSCGGVLDALGWKEHLIFNVFFIGQDLIGILIERNRKHDFNYKNTT</sequence>
<comment type="subcellular location">
    <subcellularLocation>
        <location evidence="1">Membrane</location>
        <topology evidence="1">Multi-pass membrane protein</topology>
    </subcellularLocation>
</comment>
<dbReference type="GO" id="GO:0016020">
    <property type="term" value="C:membrane"/>
    <property type="evidence" value="ECO:0007669"/>
    <property type="project" value="UniProtKB-SubCell"/>
</dbReference>
<feature type="transmembrane region" description="Helical" evidence="5">
    <location>
        <begin position="78"/>
        <end position="100"/>
    </location>
</feature>
<feature type="transmembrane region" description="Helical" evidence="5">
    <location>
        <begin position="12"/>
        <end position="32"/>
    </location>
</feature>
<keyword evidence="3 5" id="KW-1133">Transmembrane helix</keyword>
<gene>
    <name evidence="7" type="ORF">JEM65_09995</name>
</gene>
<evidence type="ECO:0000259" key="6">
    <source>
        <dbReference type="Pfam" id="PF07291"/>
    </source>
</evidence>
<evidence type="ECO:0000256" key="4">
    <source>
        <dbReference type="ARBA" id="ARBA00023136"/>
    </source>
</evidence>
<dbReference type="AlphaFoldDB" id="A0A934KX76"/>
<organism evidence="7 8">
    <name type="scientific">Gelidibacter salicanalis</name>
    <dbReference type="NCBI Taxonomy" id="291193"/>
    <lineage>
        <taxon>Bacteria</taxon>
        <taxon>Pseudomonadati</taxon>
        <taxon>Bacteroidota</taxon>
        <taxon>Flavobacteriia</taxon>
        <taxon>Flavobacteriales</taxon>
        <taxon>Flavobacteriaceae</taxon>
        <taxon>Gelidibacter</taxon>
    </lineage>
</organism>
<reference evidence="7 8" key="1">
    <citation type="submission" date="2020-09" db="EMBL/GenBank/DDBJ databases">
        <title>Draft genome of Gelidibacter salicanalis PAMC21136.</title>
        <authorList>
            <person name="Park H."/>
        </authorList>
    </citation>
    <scope>NUCLEOTIDE SEQUENCE [LARGE SCALE GENOMIC DNA]</scope>
    <source>
        <strain evidence="7 8">PAMC21136</strain>
    </source>
</reference>
<accession>A0A934KX76</accession>
<evidence type="ECO:0000256" key="2">
    <source>
        <dbReference type="ARBA" id="ARBA00022692"/>
    </source>
</evidence>
<evidence type="ECO:0000256" key="3">
    <source>
        <dbReference type="ARBA" id="ARBA00022989"/>
    </source>
</evidence>
<comment type="caution">
    <text evidence="7">The sequence shown here is derived from an EMBL/GenBank/DDBJ whole genome shotgun (WGS) entry which is preliminary data.</text>
</comment>
<dbReference type="RefSeq" id="WP_199599034.1">
    <property type="nucleotide sequence ID" value="NZ_JAEHJZ010000022.1"/>
</dbReference>
<name>A0A934KX76_9FLAO</name>
<evidence type="ECO:0000256" key="5">
    <source>
        <dbReference type="SAM" id="Phobius"/>
    </source>
</evidence>
<keyword evidence="8" id="KW-1185">Reference proteome</keyword>
<dbReference type="Proteomes" id="UP000662373">
    <property type="component" value="Unassembled WGS sequence"/>
</dbReference>
<evidence type="ECO:0000313" key="7">
    <source>
        <dbReference type="EMBL" id="MBJ7880975.1"/>
    </source>
</evidence>
<dbReference type="EMBL" id="JAEHJZ010000022">
    <property type="protein sequence ID" value="MBJ7880975.1"/>
    <property type="molecule type" value="Genomic_DNA"/>
</dbReference>
<keyword evidence="2 5" id="KW-0812">Transmembrane</keyword>
<evidence type="ECO:0000313" key="8">
    <source>
        <dbReference type="Proteomes" id="UP000662373"/>
    </source>
</evidence>
<dbReference type="InterPro" id="IPR009908">
    <property type="entry name" value="Methylamine_util_MauE"/>
</dbReference>
<feature type="domain" description="Methylamine utilisation protein MauE" evidence="6">
    <location>
        <begin position="12"/>
        <end position="135"/>
    </location>
</feature>
<evidence type="ECO:0000256" key="1">
    <source>
        <dbReference type="ARBA" id="ARBA00004141"/>
    </source>
</evidence>
<dbReference type="GO" id="GO:0030416">
    <property type="term" value="P:methylamine metabolic process"/>
    <property type="evidence" value="ECO:0007669"/>
    <property type="project" value="InterPro"/>
</dbReference>
<keyword evidence="4 5" id="KW-0472">Membrane</keyword>